<feature type="transmembrane region" description="Helical" evidence="1">
    <location>
        <begin position="1015"/>
        <end position="1033"/>
    </location>
</feature>
<dbReference type="EMBL" id="CP003924">
    <property type="protein sequence ID" value="AGS35849.1"/>
    <property type="molecule type" value="Genomic_DNA"/>
</dbReference>
<keyword evidence="4" id="KW-1185">Reference proteome</keyword>
<dbReference type="Proteomes" id="UP000015388">
    <property type="component" value="Chromosome"/>
</dbReference>
<reference evidence="3 4" key="1">
    <citation type="submission" date="2012-11" db="EMBL/GenBank/DDBJ databases">
        <title>The complete genome sequence of Corynebacterium maris Coryn-1 (=DSM 45190).</title>
        <authorList>
            <person name="Schaffert L."/>
            <person name="Albersmeier A."/>
            <person name="Kalinowski J."/>
            <person name="Ruckert C."/>
        </authorList>
    </citation>
    <scope>NUCLEOTIDE SEQUENCE [LARGE SCALE GENOMIC DNA]</scope>
    <source>
        <strain evidence="4">Coryn-1</strain>
    </source>
</reference>
<feature type="domain" description="Alpha-(1-&gt;3)-arabinofuranosyltransferase N-terminal GT-C" evidence="2">
    <location>
        <begin position="14"/>
        <end position="624"/>
    </location>
</feature>
<feature type="transmembrane region" description="Helical" evidence="1">
    <location>
        <begin position="391"/>
        <end position="408"/>
    </location>
</feature>
<feature type="transmembrane region" description="Helical" evidence="1">
    <location>
        <begin position="275"/>
        <end position="302"/>
    </location>
</feature>
<evidence type="ECO:0000313" key="4">
    <source>
        <dbReference type="Proteomes" id="UP000015388"/>
    </source>
</evidence>
<dbReference type="Pfam" id="PF11847">
    <property type="entry name" value="GT-C_AftD"/>
    <property type="match status" value="1"/>
</dbReference>
<protein>
    <recommendedName>
        <fullName evidence="2">Alpha-(1-&gt;3)-arabinofuranosyltransferase N-terminal GT-C domain-containing protein</fullName>
    </recommendedName>
</protein>
<dbReference type="GO" id="GO:0016740">
    <property type="term" value="F:transferase activity"/>
    <property type="evidence" value="ECO:0007669"/>
    <property type="project" value="InterPro"/>
</dbReference>
<dbReference type="InterPro" id="IPR021798">
    <property type="entry name" value="AftD_N"/>
</dbReference>
<feature type="transmembrane region" description="Helical" evidence="1">
    <location>
        <begin position="117"/>
        <end position="138"/>
    </location>
</feature>
<feature type="transmembrane region" description="Helical" evidence="1">
    <location>
        <begin position="940"/>
        <end position="962"/>
    </location>
</feature>
<feature type="transmembrane region" description="Helical" evidence="1">
    <location>
        <begin position="983"/>
        <end position="1009"/>
    </location>
</feature>
<dbReference type="eggNOG" id="COG4981">
    <property type="taxonomic scope" value="Bacteria"/>
</dbReference>
<dbReference type="PATRIC" id="fig|1224163.3.peg.2400"/>
<accession>S5SX81</accession>
<feature type="transmembrane region" description="Helical" evidence="1">
    <location>
        <begin position="207"/>
        <end position="227"/>
    </location>
</feature>
<evidence type="ECO:0000256" key="1">
    <source>
        <dbReference type="SAM" id="Phobius"/>
    </source>
</evidence>
<dbReference type="KEGG" id="cmd:B841_11885"/>
<keyword evidence="1" id="KW-1133">Transmembrane helix</keyword>
<feature type="transmembrane region" description="Helical" evidence="1">
    <location>
        <begin position="88"/>
        <end position="105"/>
    </location>
</feature>
<name>S5SX81_9CORY</name>
<feature type="transmembrane region" description="Helical" evidence="1">
    <location>
        <begin position="314"/>
        <end position="339"/>
    </location>
</feature>
<proteinExistence type="predicted"/>
<gene>
    <name evidence="3" type="ORF">B841_11885</name>
</gene>
<keyword evidence="1" id="KW-0472">Membrane</keyword>
<organism evidence="3 4">
    <name type="scientific">Corynebacterium maris DSM 45190</name>
    <dbReference type="NCBI Taxonomy" id="1224163"/>
    <lineage>
        <taxon>Bacteria</taxon>
        <taxon>Bacillati</taxon>
        <taxon>Actinomycetota</taxon>
        <taxon>Actinomycetes</taxon>
        <taxon>Mycobacteriales</taxon>
        <taxon>Corynebacteriaceae</taxon>
        <taxon>Corynebacterium</taxon>
    </lineage>
</organism>
<dbReference type="AlphaFoldDB" id="S5SX81"/>
<dbReference type="HOGENOM" id="CLU_003192_1_0_11"/>
<evidence type="ECO:0000259" key="2">
    <source>
        <dbReference type="Pfam" id="PF11847"/>
    </source>
</evidence>
<feature type="transmembrane region" description="Helical" evidence="1">
    <location>
        <begin position="359"/>
        <end position="379"/>
    </location>
</feature>
<dbReference type="RefSeq" id="WP_020935781.1">
    <property type="nucleotide sequence ID" value="NC_021915.1"/>
</dbReference>
<keyword evidence="1" id="KW-0812">Transmembrane</keyword>
<evidence type="ECO:0000313" key="3">
    <source>
        <dbReference type="EMBL" id="AGS35849.1"/>
    </source>
</evidence>
<sequence length="1084" mass="113521">MRPRALTHVIGWLVLAVVMFAQSPGRVAADTKLDLVADPVGFLSRAASAWTDDFTLGQLQNQAYGYFFPQGLFFVLADPLPDWVAQRLWWTVVAGVGFSGFLVLTDRLRVGSPVFRVMAAALYALSPRTLSTLTAISSETWPVMLAPWVLAAFLTARLSWRCVAAALIPVALMGAVNATATLAACLPAGVALAWRLIACPGENSRRGVAGFAVAWLVGCAVVSSWWIGPLLVLGRYSPPFTDFIESSFVTTRWLNLAEILRGTTSWSPFADSERVAGVMLVTWPVFVLVTMAVAVVGLVGLARTAPAHRVPARGLWITMLAVGVAVLGAAHGPFGQVWLEFLDGLGAPLRNVHKFDPLVRLPLLVGLAGMGSALSFPRGRAQWLAPGRRHAAAGLVVVVACAAVAPAWSGRLLPRGTWEEVPDYWVAATDFLNERAAGTRTLITPEASFARQEWGWTRDEPAQPLLQVPWAVRDAIPLVDPEAIRGLDGVMAALHEDPAAGARALRSLGVGAVLVRHDLDEGVGGEPVDAGAIADAADTRVHAFGDGEIEVVLLDDAAGMAVTEQDPVAVAGGGESLALLDMLYGPGPRELVDSGAEVVTDTPMLVARNYGTLDSAVSAPLATPAEGADVRNRVLDYPSAGPLTRVDEHGGRVAASSSAADATSFGGADPARSITAAVDGDERTAWWPTPGPAEGEWIELRGDFPAQANLRVTATEDTTVVVSTGPLDSDAPRVEVPLAADEETEVVVPGPATDTVRVTLVGPAPVGVAELAVEDHPVERAVTVPDTSPEVRQFLFQRIVVDTGVIIRDFTVPREMAVEVGLGDGDDEVLIDGVAHPAGTELTLEPGEHRLRTDARWVTLTEPGFNPSPAFTDTGTQIQPADSQRLLLTARSANPGLEAELDGVALQPRRVDAGMQAFVIPAGLGGQVTFSFAGDPAYRAALLGGGIAAAALTLLCTVFLVVTRGRRHAAATLVERPGSGWGLLVAVVVALTVAVGWAGLAAVLVAAAIRRFTVIPAPLLTGAAGAIAGAWLARAPWPDAAYAGDELALAAVCALTVSCLVVDVDDPRAPSARTKRRAGSSTKT</sequence>
<dbReference type="STRING" id="1224163.B841_11885"/>